<evidence type="ECO:0000256" key="4">
    <source>
        <dbReference type="ARBA" id="ARBA00022753"/>
    </source>
</evidence>
<dbReference type="SUPFAM" id="SSF140111">
    <property type="entry name" value="Endosomal sorting complex assembly domain"/>
    <property type="match status" value="1"/>
</dbReference>
<reference evidence="11" key="1">
    <citation type="submission" date="2015-05" db="UniProtKB">
        <authorList>
            <consortium name="EnsemblMetazoa"/>
        </authorList>
    </citation>
    <scope>IDENTIFICATION</scope>
</reference>
<dbReference type="InterPro" id="IPR037202">
    <property type="entry name" value="ESCRT_assembly_dom"/>
</dbReference>
<evidence type="ECO:0000313" key="12">
    <source>
        <dbReference type="Proteomes" id="UP000015103"/>
    </source>
</evidence>
<evidence type="ECO:0000256" key="1">
    <source>
        <dbReference type="ARBA" id="ARBA00004177"/>
    </source>
</evidence>
<dbReference type="GO" id="GO:0015031">
    <property type="term" value="P:protein transport"/>
    <property type="evidence" value="ECO:0007669"/>
    <property type="project" value="UniProtKB-UniRule"/>
</dbReference>
<accession>T1I5K4</accession>
<dbReference type="GO" id="GO:0008333">
    <property type="term" value="P:endosome to lysosome transport"/>
    <property type="evidence" value="ECO:0007669"/>
    <property type="project" value="TreeGrafter"/>
</dbReference>
<dbReference type="PANTHER" id="PTHR23306:SF3">
    <property type="entry name" value="TUMOR SUPPRESSOR PROTEIN 101"/>
    <property type="match status" value="1"/>
</dbReference>
<dbReference type="RefSeq" id="XP_073975707.1">
    <property type="nucleotide sequence ID" value="XM_074119606.1"/>
</dbReference>
<evidence type="ECO:0000259" key="9">
    <source>
        <dbReference type="PROSITE" id="PS51312"/>
    </source>
</evidence>
<proteinExistence type="inferred from homology"/>
<evidence type="ECO:0000256" key="6">
    <source>
        <dbReference type="ARBA" id="ARBA00023054"/>
    </source>
</evidence>
<evidence type="ECO:0000259" key="10">
    <source>
        <dbReference type="PROSITE" id="PS51322"/>
    </source>
</evidence>
<evidence type="ECO:0000313" key="11">
    <source>
        <dbReference type="EnsemblMetazoa" id="RPRC011573-PA"/>
    </source>
</evidence>
<dbReference type="EnsemblMetazoa" id="RPRC011573-RA">
    <property type="protein sequence ID" value="RPRC011573-PA"/>
    <property type="gene ID" value="RPRC011573"/>
</dbReference>
<dbReference type="PROSITE" id="PS51322">
    <property type="entry name" value="UEV"/>
    <property type="match status" value="1"/>
</dbReference>
<dbReference type="InterPro" id="IPR008883">
    <property type="entry name" value="UEV_N"/>
</dbReference>
<dbReference type="PROSITE" id="PS51312">
    <property type="entry name" value="SB"/>
    <property type="match status" value="1"/>
</dbReference>
<dbReference type="Pfam" id="PF09454">
    <property type="entry name" value="Vps23_core"/>
    <property type="match status" value="1"/>
</dbReference>
<dbReference type="Pfam" id="PF05743">
    <property type="entry name" value="UEV"/>
    <property type="match status" value="1"/>
</dbReference>
<dbReference type="GeneID" id="141449801"/>
<dbReference type="CDD" id="cd11685">
    <property type="entry name" value="UEV_TSG101-like"/>
    <property type="match status" value="1"/>
</dbReference>
<evidence type="ECO:0000256" key="7">
    <source>
        <dbReference type="PROSITE-ProRule" id="PRU00644"/>
    </source>
</evidence>
<keyword evidence="5 7" id="KW-0653">Protein transport</keyword>
<dbReference type="Gene3D" id="3.10.110.10">
    <property type="entry name" value="Ubiquitin Conjugating Enzyme"/>
    <property type="match status" value="1"/>
</dbReference>
<keyword evidence="3 7" id="KW-0813">Transport</keyword>
<dbReference type="GO" id="GO:0043130">
    <property type="term" value="F:ubiquitin binding"/>
    <property type="evidence" value="ECO:0007669"/>
    <property type="project" value="TreeGrafter"/>
</dbReference>
<feature type="domain" description="SB" evidence="9">
    <location>
        <begin position="327"/>
        <end position="393"/>
    </location>
</feature>
<comment type="subcellular location">
    <subcellularLocation>
        <location evidence="1">Endosome</location>
    </subcellularLocation>
</comment>
<dbReference type="GO" id="GO:0000813">
    <property type="term" value="C:ESCRT I complex"/>
    <property type="evidence" value="ECO:0007669"/>
    <property type="project" value="TreeGrafter"/>
</dbReference>
<dbReference type="InterPro" id="IPR052070">
    <property type="entry name" value="ESCRT-I_UEV_domain"/>
</dbReference>
<dbReference type="InterPro" id="IPR016135">
    <property type="entry name" value="UBQ-conjugating_enzyme/RWD"/>
</dbReference>
<dbReference type="InterPro" id="IPR017916">
    <property type="entry name" value="SB_dom"/>
</dbReference>
<organism evidence="11 12">
    <name type="scientific">Rhodnius prolixus</name>
    <name type="common">Triatomid bug</name>
    <dbReference type="NCBI Taxonomy" id="13249"/>
    <lineage>
        <taxon>Eukaryota</taxon>
        <taxon>Metazoa</taxon>
        <taxon>Ecdysozoa</taxon>
        <taxon>Arthropoda</taxon>
        <taxon>Hexapoda</taxon>
        <taxon>Insecta</taxon>
        <taxon>Pterygota</taxon>
        <taxon>Neoptera</taxon>
        <taxon>Paraneoptera</taxon>
        <taxon>Hemiptera</taxon>
        <taxon>Heteroptera</taxon>
        <taxon>Panheteroptera</taxon>
        <taxon>Cimicomorpha</taxon>
        <taxon>Reduviidae</taxon>
        <taxon>Triatominae</taxon>
        <taxon>Rhodnius</taxon>
    </lineage>
</organism>
<feature type="coiled-coil region" evidence="8">
    <location>
        <begin position="262"/>
        <end position="314"/>
    </location>
</feature>
<keyword evidence="4" id="KW-0967">Endosome</keyword>
<dbReference type="PANTHER" id="PTHR23306">
    <property type="entry name" value="TUMOR SUSCEPTIBILITY GENE 101 PROTEIN-RELATED"/>
    <property type="match status" value="1"/>
</dbReference>
<sequence length="393" mass="44382">MIPSLESVLTQTYARPDFASRDIIKALDNYKNLSWKYDRFVFNDGRFKDLVNLEGTIPISYKGNPYNIPVCIWLMDTHPNNAPMCFVKPTPDMQIKVSMFVDHNGKIYLPYLHDWNPASSDLSGLIMVMICAFGEHPPVFSKPRTTDVQPPYPTQPQHSTFMPMPGVGGNYPPYPSMIPHQPLPQGLAGSNAMNFSLPYPTENSAPYPTFPPTLPTPQTPSSNSSTITEEHIKASLLTAVQDKLMQKLNEYFGQSRAELDILEQTSTELNQGKVKLQELIEKLNKEKADLERNIDLLKERDAELEKAINELGEQGEVDVDEAVTTTTPLYKQILNAYAEEAAIEDTIYYMGEALRRGVIDLDVFLKQVRTLSRKQFMLRALMQKCRQKAGLAC</sequence>
<dbReference type="HOGENOM" id="CLU_017548_1_1_1"/>
<evidence type="ECO:0000256" key="8">
    <source>
        <dbReference type="SAM" id="Coils"/>
    </source>
</evidence>
<evidence type="ECO:0000256" key="2">
    <source>
        <dbReference type="ARBA" id="ARBA00009594"/>
    </source>
</evidence>
<dbReference type="Gene3D" id="6.10.250.370">
    <property type="match status" value="1"/>
</dbReference>
<keyword evidence="6 8" id="KW-0175">Coiled coil</keyword>
<protein>
    <submittedName>
        <fullName evidence="11">Tumor susceptibility gene 101 protein</fullName>
    </submittedName>
</protein>
<dbReference type="SUPFAM" id="SSF54495">
    <property type="entry name" value="UBC-like"/>
    <property type="match status" value="1"/>
</dbReference>
<evidence type="ECO:0000256" key="5">
    <source>
        <dbReference type="ARBA" id="ARBA00022927"/>
    </source>
</evidence>
<dbReference type="Proteomes" id="UP000015103">
    <property type="component" value="Unassembled WGS sequence"/>
</dbReference>
<keyword evidence="12" id="KW-1185">Reference proteome</keyword>
<dbReference type="EMBL" id="ACPB03000703">
    <property type="status" value="NOT_ANNOTATED_CDS"/>
    <property type="molecule type" value="Genomic_DNA"/>
</dbReference>
<comment type="similarity">
    <text evidence="2">Belongs to the ubiquitin-conjugating enzyme family. UEV subfamily.</text>
</comment>
<name>T1I5K4_RHOPR</name>
<evidence type="ECO:0000256" key="3">
    <source>
        <dbReference type="ARBA" id="ARBA00022448"/>
    </source>
</evidence>
<dbReference type="Gene3D" id="6.10.140.820">
    <property type="match status" value="1"/>
</dbReference>
<feature type="domain" description="UEV" evidence="10">
    <location>
        <begin position="1"/>
        <end position="143"/>
    </location>
</feature>
<dbReference type="AlphaFoldDB" id="T1I5K4"/>